<keyword evidence="1" id="KW-0472">Membrane</keyword>
<feature type="transmembrane region" description="Helical" evidence="1">
    <location>
        <begin position="12"/>
        <end position="35"/>
    </location>
</feature>
<dbReference type="AlphaFoldDB" id="A0A0R3MEC2"/>
<organism evidence="2 3">
    <name type="scientific">Bradyrhizobium lablabi</name>
    <dbReference type="NCBI Taxonomy" id="722472"/>
    <lineage>
        <taxon>Bacteria</taxon>
        <taxon>Pseudomonadati</taxon>
        <taxon>Pseudomonadota</taxon>
        <taxon>Alphaproteobacteria</taxon>
        <taxon>Hyphomicrobiales</taxon>
        <taxon>Nitrobacteraceae</taxon>
        <taxon>Bradyrhizobium</taxon>
    </lineage>
</organism>
<protein>
    <submittedName>
        <fullName evidence="2">Uncharacterized protein</fullName>
    </submittedName>
</protein>
<proteinExistence type="predicted"/>
<evidence type="ECO:0000313" key="3">
    <source>
        <dbReference type="Proteomes" id="UP000051660"/>
    </source>
</evidence>
<dbReference type="EMBL" id="LLYB01000113">
    <property type="protein sequence ID" value="KRR17806.1"/>
    <property type="molecule type" value="Genomic_DNA"/>
</dbReference>
<dbReference type="OrthoDB" id="9900932at2"/>
<evidence type="ECO:0000313" key="2">
    <source>
        <dbReference type="EMBL" id="KRR17806.1"/>
    </source>
</evidence>
<dbReference type="RefSeq" id="WP_057861829.1">
    <property type="nucleotide sequence ID" value="NZ_LLYB01000113.1"/>
</dbReference>
<accession>A0A0R3MEC2</accession>
<dbReference type="Proteomes" id="UP000051660">
    <property type="component" value="Unassembled WGS sequence"/>
</dbReference>
<keyword evidence="1" id="KW-0812">Transmembrane</keyword>
<name>A0A0R3MEC2_9BRAD</name>
<reference evidence="2 3" key="1">
    <citation type="submission" date="2014-03" db="EMBL/GenBank/DDBJ databases">
        <title>Bradyrhizobium valentinum sp. nov., isolated from effective nodules of Lupinus mariae-josephae, a lupine endemic of basic-lime soils in Eastern Spain.</title>
        <authorList>
            <person name="Duran D."/>
            <person name="Rey L."/>
            <person name="Navarro A."/>
            <person name="Busquets A."/>
            <person name="Imperial J."/>
            <person name="Ruiz-Argueso T."/>
        </authorList>
    </citation>
    <scope>NUCLEOTIDE SEQUENCE [LARGE SCALE GENOMIC DNA]</scope>
    <source>
        <strain evidence="2 3">CCBAU 23086</strain>
    </source>
</reference>
<keyword evidence="1" id="KW-1133">Transmembrane helix</keyword>
<comment type="caution">
    <text evidence="2">The sequence shown here is derived from an EMBL/GenBank/DDBJ whole genome shotgun (WGS) entry which is preliminary data.</text>
</comment>
<sequence>MIAASTNTKDAIMFKLFFSTGTIGIGIAVAALIAWSQAVTPLQATTASSTINPTDIMATYKASLPVEQWDAI</sequence>
<gene>
    <name evidence="2" type="ORF">CQ14_37570</name>
</gene>
<evidence type="ECO:0000256" key="1">
    <source>
        <dbReference type="SAM" id="Phobius"/>
    </source>
</evidence>